<dbReference type="GO" id="GO:0008484">
    <property type="term" value="F:sulfuric ester hydrolase activity"/>
    <property type="evidence" value="ECO:0007669"/>
    <property type="project" value="InterPro"/>
</dbReference>
<dbReference type="InterPro" id="IPR017850">
    <property type="entry name" value="Alkaline_phosphatase_core_sf"/>
</dbReference>
<dbReference type="InterPro" id="IPR000917">
    <property type="entry name" value="Sulfatase_N"/>
</dbReference>
<organism evidence="7 8">
    <name type="scientific">Symbiodinium necroappetens</name>
    <dbReference type="NCBI Taxonomy" id="1628268"/>
    <lineage>
        <taxon>Eukaryota</taxon>
        <taxon>Sar</taxon>
        <taxon>Alveolata</taxon>
        <taxon>Dinophyceae</taxon>
        <taxon>Suessiales</taxon>
        <taxon>Symbiodiniaceae</taxon>
        <taxon>Symbiodinium</taxon>
    </lineage>
</organism>
<evidence type="ECO:0000256" key="5">
    <source>
        <dbReference type="SAM" id="SignalP"/>
    </source>
</evidence>
<keyword evidence="2" id="KW-0106">Calcium</keyword>
<dbReference type="PANTHER" id="PTHR10342:SF274">
    <property type="entry name" value="ARYLSULFATASE B"/>
    <property type="match status" value="1"/>
</dbReference>
<evidence type="ECO:0000256" key="3">
    <source>
        <dbReference type="ARBA" id="ARBA00023180"/>
    </source>
</evidence>
<proteinExistence type="predicted"/>
<dbReference type="Proteomes" id="UP000601435">
    <property type="component" value="Unassembled WGS sequence"/>
</dbReference>
<dbReference type="Gene3D" id="3.40.720.10">
    <property type="entry name" value="Alkaline Phosphatase, subunit A"/>
    <property type="match status" value="1"/>
</dbReference>
<feature type="domain" description="Sulfatase N-terminal" evidence="6">
    <location>
        <begin position="48"/>
        <end position="442"/>
    </location>
</feature>
<evidence type="ECO:0000259" key="6">
    <source>
        <dbReference type="Pfam" id="PF00884"/>
    </source>
</evidence>
<gene>
    <name evidence="7" type="primary">Arsb</name>
    <name evidence="7" type="ORF">SNEC2469_LOCUS30378</name>
</gene>
<dbReference type="Gene3D" id="3.30.1120.10">
    <property type="match status" value="1"/>
</dbReference>
<evidence type="ECO:0000256" key="1">
    <source>
        <dbReference type="ARBA" id="ARBA00022723"/>
    </source>
</evidence>
<evidence type="ECO:0000313" key="8">
    <source>
        <dbReference type="Proteomes" id="UP000601435"/>
    </source>
</evidence>
<feature type="chain" id="PRO_5032576592" evidence="5">
    <location>
        <begin position="27"/>
        <end position="681"/>
    </location>
</feature>
<feature type="signal peptide" evidence="5">
    <location>
        <begin position="1"/>
        <end position="26"/>
    </location>
</feature>
<protein>
    <submittedName>
        <fullName evidence="7">Arsb protein</fullName>
    </submittedName>
</protein>
<name>A0A813BE53_9DINO</name>
<keyword evidence="3" id="KW-0325">Glycoprotein</keyword>
<dbReference type="SUPFAM" id="SSF53649">
    <property type="entry name" value="Alkaline phosphatase-like"/>
    <property type="match status" value="1"/>
</dbReference>
<evidence type="ECO:0000256" key="4">
    <source>
        <dbReference type="PIRSR" id="PIRSR600917-52"/>
    </source>
</evidence>
<dbReference type="GO" id="GO:0046872">
    <property type="term" value="F:metal ion binding"/>
    <property type="evidence" value="ECO:0007669"/>
    <property type="project" value="UniProtKB-KW"/>
</dbReference>
<keyword evidence="5" id="KW-0732">Signal</keyword>
<reference evidence="7" key="1">
    <citation type="submission" date="2021-02" db="EMBL/GenBank/DDBJ databases">
        <authorList>
            <person name="Dougan E. K."/>
            <person name="Rhodes N."/>
            <person name="Thang M."/>
            <person name="Chan C."/>
        </authorList>
    </citation>
    <scope>NUCLEOTIDE SEQUENCE</scope>
</reference>
<dbReference type="InterPro" id="IPR047115">
    <property type="entry name" value="ARSB"/>
</dbReference>
<dbReference type="AlphaFoldDB" id="A0A813BE53"/>
<dbReference type="OrthoDB" id="103349at2759"/>
<sequence>MRQAAMMPLTAFVVAGLSLSAGICQASQEYENNVELLQRKLTLQNFKPHVLLFVADCMGWAGLGSHRTAENSAEAQGKAETQTPILDNLIRDGVLLERHYTGSSSIPSRQSLISGRLPREFAAPMAGVSNPTTFWNPEDNISGFFGVPRNMTGIGSKLKQAGYATHYVGKWAAGHATPEQTPFGRGFDSFLGYLGAENDYWSKQGDAEEFIRSICVEKFQDFSLYNATYRGGVDDTIAAELGCEERLKGKSFNKHGCNEEDPDDCLPDGCHEESMLLEYAMRLIKNHDSSKPLFLTYSSHLVHVPYEFTASASKLEADIQKSVKESGIKEKLPWTSPRKGTAVSLASMDSIMGRLVEALKEHGMFEDTLVVFISDNGGSVQVRSGANNYPLKSGKFSEWEGGVRTNAFISGGFIPARHRGSSFHGVIHIADWYATLCSLAGVSHVDDVSAKANELLRLQGRPLLGEVEGRPQLQNIFSGINGRPDALHLSSSSLLKWPYKLVTGQQKYSFWPGPVFPNCSSDGPDDAPLDVYTHFFSFENESARLEKDMVEDCGNGCLFNVEIDPSERWDLSSHTDHNAVLSSLQAELKLMNSKAFKADIGHSRVQACLQSFRQGGFVGPFVDVGDFYTTHQVAGEEETEMYRQELMQLQARLRDEEFLNETAREMYEKMGSLSDELGCFD</sequence>
<comment type="caution">
    <text evidence="7">The sequence shown here is derived from an EMBL/GenBank/DDBJ whole genome shotgun (WGS) entry which is preliminary data.</text>
</comment>
<feature type="modified residue" description="3-oxoalanine (Ser)" evidence="4">
    <location>
        <position position="105"/>
    </location>
</feature>
<comment type="PTM">
    <text evidence="4">The conversion to 3-oxoalanine (also known as C-formylglycine, FGly), of a serine or cysteine residue in prokaryotes and of a cysteine residue in eukaryotes, is critical for catalytic activity.</text>
</comment>
<keyword evidence="1" id="KW-0479">Metal-binding</keyword>
<dbReference type="EMBL" id="CAJNJA010070807">
    <property type="protein sequence ID" value="CAE7901860.1"/>
    <property type="molecule type" value="Genomic_DNA"/>
</dbReference>
<keyword evidence="8" id="KW-1185">Reference proteome</keyword>
<dbReference type="PANTHER" id="PTHR10342">
    <property type="entry name" value="ARYLSULFATASE"/>
    <property type="match status" value="1"/>
</dbReference>
<accession>A0A813BE53</accession>
<evidence type="ECO:0000256" key="2">
    <source>
        <dbReference type="ARBA" id="ARBA00022837"/>
    </source>
</evidence>
<evidence type="ECO:0000313" key="7">
    <source>
        <dbReference type="EMBL" id="CAE7901860.1"/>
    </source>
</evidence>
<dbReference type="Pfam" id="PF00884">
    <property type="entry name" value="Sulfatase"/>
    <property type="match status" value="1"/>
</dbReference>